<evidence type="ECO:0000256" key="4">
    <source>
        <dbReference type="ARBA" id="ARBA00022729"/>
    </source>
</evidence>
<dbReference type="InterPro" id="IPR032675">
    <property type="entry name" value="LRR_dom_sf"/>
</dbReference>
<reference evidence="9 10" key="1">
    <citation type="journal article" date="2019" name="Genome Biol. Evol.">
        <title>The Rhododendron genome and chromosomal organization provide insight into shared whole-genome duplications across the heath family (Ericaceae).</title>
        <authorList>
            <person name="Soza V.L."/>
            <person name="Lindsley D."/>
            <person name="Waalkes A."/>
            <person name="Ramage E."/>
            <person name="Patwardhan R.P."/>
            <person name="Burton J.N."/>
            <person name="Adey A."/>
            <person name="Kumar A."/>
            <person name="Qiu R."/>
            <person name="Shendure J."/>
            <person name="Hall B."/>
        </authorList>
    </citation>
    <scope>NUCLEOTIDE SEQUENCE [LARGE SCALE GENOMIC DNA]</scope>
    <source>
        <strain evidence="9">RSF 1966-606</strain>
    </source>
</reference>
<proteinExistence type="predicted"/>
<dbReference type="Pfam" id="PF00560">
    <property type="entry name" value="LRR_1"/>
    <property type="match status" value="4"/>
</dbReference>
<dbReference type="FunFam" id="3.80.10.10:FF:000383">
    <property type="entry name" value="Leucine-rich repeat receptor protein kinase EMS1"/>
    <property type="match status" value="1"/>
</dbReference>
<keyword evidence="3" id="KW-0812">Transmembrane</keyword>
<evidence type="ECO:0000256" key="2">
    <source>
        <dbReference type="ARBA" id="ARBA00022614"/>
    </source>
</evidence>
<evidence type="ECO:0000313" key="10">
    <source>
        <dbReference type="Proteomes" id="UP000428333"/>
    </source>
</evidence>
<dbReference type="PANTHER" id="PTHR48061">
    <property type="entry name" value="LEUCINE-RICH REPEAT RECEPTOR PROTEIN KINASE EMS1-LIKE-RELATED"/>
    <property type="match status" value="1"/>
</dbReference>
<protein>
    <recommendedName>
        <fullName evidence="11">Leucine-rich repeat-containing N-terminal plant-type domain-containing protein</fullName>
    </recommendedName>
</protein>
<gene>
    <name evidence="9" type="ORF">C3L33_15123</name>
</gene>
<dbReference type="GO" id="GO:0016020">
    <property type="term" value="C:membrane"/>
    <property type="evidence" value="ECO:0007669"/>
    <property type="project" value="UniProtKB-SubCell"/>
</dbReference>
<keyword evidence="7" id="KW-0472">Membrane</keyword>
<dbReference type="AlphaFoldDB" id="A0A6A4LE50"/>
<organism evidence="9 10">
    <name type="scientific">Rhododendron williamsianum</name>
    <dbReference type="NCBI Taxonomy" id="262921"/>
    <lineage>
        <taxon>Eukaryota</taxon>
        <taxon>Viridiplantae</taxon>
        <taxon>Streptophyta</taxon>
        <taxon>Embryophyta</taxon>
        <taxon>Tracheophyta</taxon>
        <taxon>Spermatophyta</taxon>
        <taxon>Magnoliopsida</taxon>
        <taxon>eudicotyledons</taxon>
        <taxon>Gunneridae</taxon>
        <taxon>Pentapetalae</taxon>
        <taxon>asterids</taxon>
        <taxon>Ericales</taxon>
        <taxon>Ericaceae</taxon>
        <taxon>Ericoideae</taxon>
        <taxon>Rhodoreae</taxon>
        <taxon>Rhododendron</taxon>
    </lineage>
</organism>
<keyword evidence="2" id="KW-0433">Leucine-rich repeat</keyword>
<keyword evidence="5" id="KW-0677">Repeat</keyword>
<dbReference type="Gene3D" id="3.80.10.10">
    <property type="entry name" value="Ribonuclease Inhibitor"/>
    <property type="match status" value="2"/>
</dbReference>
<comment type="caution">
    <text evidence="9">The sequence shown here is derived from an EMBL/GenBank/DDBJ whole genome shotgun (WGS) entry which is preliminary data.</text>
</comment>
<dbReference type="EMBL" id="QEFC01002321">
    <property type="protein sequence ID" value="KAE9452977.1"/>
    <property type="molecule type" value="Genomic_DNA"/>
</dbReference>
<evidence type="ECO:0008006" key="11">
    <source>
        <dbReference type="Google" id="ProtNLM"/>
    </source>
</evidence>
<keyword evidence="4" id="KW-0732">Signal</keyword>
<keyword evidence="10" id="KW-1185">Reference proteome</keyword>
<evidence type="ECO:0000256" key="1">
    <source>
        <dbReference type="ARBA" id="ARBA00004479"/>
    </source>
</evidence>
<dbReference type="InterPro" id="IPR046956">
    <property type="entry name" value="RLP23-like"/>
</dbReference>
<dbReference type="PANTHER" id="PTHR48061:SF12">
    <property type="entry name" value="DISEASE RESISTANCE LIKE PROTEIN"/>
    <property type="match status" value="1"/>
</dbReference>
<evidence type="ECO:0000256" key="6">
    <source>
        <dbReference type="ARBA" id="ARBA00022989"/>
    </source>
</evidence>
<dbReference type="InterPro" id="IPR001611">
    <property type="entry name" value="Leu-rich_rpt"/>
</dbReference>
<evidence type="ECO:0000256" key="7">
    <source>
        <dbReference type="ARBA" id="ARBA00023136"/>
    </source>
</evidence>
<accession>A0A6A4LE50</accession>
<name>A0A6A4LE50_9ERIC</name>
<comment type="subcellular location">
    <subcellularLocation>
        <location evidence="1">Membrane</location>
        <topology evidence="1">Single-pass type I membrane protein</topology>
    </subcellularLocation>
</comment>
<evidence type="ECO:0000256" key="3">
    <source>
        <dbReference type="ARBA" id="ARBA00022692"/>
    </source>
</evidence>
<keyword evidence="6" id="KW-1133">Transmembrane helix</keyword>
<feature type="non-terminal residue" evidence="9">
    <location>
        <position position="1"/>
    </location>
</feature>
<evidence type="ECO:0000256" key="5">
    <source>
        <dbReference type="ARBA" id="ARBA00022737"/>
    </source>
</evidence>
<evidence type="ECO:0000313" key="9">
    <source>
        <dbReference type="EMBL" id="KAE9452977.1"/>
    </source>
</evidence>
<dbReference type="OrthoDB" id="1193916at2759"/>
<dbReference type="Proteomes" id="UP000428333">
    <property type="component" value="Linkage Group LG09"/>
</dbReference>
<evidence type="ECO:0000256" key="8">
    <source>
        <dbReference type="ARBA" id="ARBA00023180"/>
    </source>
</evidence>
<sequence>MSNISSLTTLNLVSCSLYGEFPMDIFRLPKLQILNAGFNKNLTGSLPEFQSNSRLKALIFQGTGLYGKLPDSIGRLESLSSLDFSQTSLSGMLPSPIGNLTRLTFLDLYWCQFSGQIPSSLANLSQLTTFGIGYNDFDAGPLLLPPGKLLKLTHLYAPEMNLQVHWYSGARHVYETPIPGLGSCNLVEFPGILRFQDKLQMLIINNNKFQGKIPAWVWNSSKETMEIVDLHQNFLTGFDQQPAAVPWPFLKYFDFSSNKIQGSLPIPPPSLVIYDAHDNALTGAIPPSICHKNSLRLLDLSNNNLNGTIPPCLASSNEDLLILGIWKWASSWAGYWDNSDEEVSRMVCQDLWEGGEVSEEAEKEGPRT</sequence>
<keyword evidence="8" id="KW-0325">Glycoprotein</keyword>
<dbReference type="SUPFAM" id="SSF52058">
    <property type="entry name" value="L domain-like"/>
    <property type="match status" value="1"/>
</dbReference>